<dbReference type="PANTHER" id="PTHR35089">
    <property type="entry name" value="CHAPERONE PROTEIN SKP"/>
    <property type="match status" value="1"/>
</dbReference>
<feature type="signal peptide" evidence="4">
    <location>
        <begin position="1"/>
        <end position="23"/>
    </location>
</feature>
<dbReference type="EMBL" id="SNXS01000001">
    <property type="protein sequence ID" value="TDP74220.1"/>
    <property type="molecule type" value="Genomic_DNA"/>
</dbReference>
<comment type="caution">
    <text evidence="5">The sequence shown here is derived from an EMBL/GenBank/DDBJ whole genome shotgun (WGS) entry which is preliminary data.</text>
</comment>
<evidence type="ECO:0000256" key="1">
    <source>
        <dbReference type="ARBA" id="ARBA00022729"/>
    </source>
</evidence>
<dbReference type="RefSeq" id="WP_133698868.1">
    <property type="nucleotide sequence ID" value="NZ_SNXS01000001.1"/>
</dbReference>
<dbReference type="PANTHER" id="PTHR35089:SF1">
    <property type="entry name" value="CHAPERONE PROTEIN SKP"/>
    <property type="match status" value="1"/>
</dbReference>
<dbReference type="GO" id="GO:0050821">
    <property type="term" value="P:protein stabilization"/>
    <property type="evidence" value="ECO:0007669"/>
    <property type="project" value="TreeGrafter"/>
</dbReference>
<organism evidence="5 6">
    <name type="scientific">Roseateles toxinivorans</name>
    <dbReference type="NCBI Taxonomy" id="270368"/>
    <lineage>
        <taxon>Bacteria</taxon>
        <taxon>Pseudomonadati</taxon>
        <taxon>Pseudomonadota</taxon>
        <taxon>Betaproteobacteria</taxon>
        <taxon>Burkholderiales</taxon>
        <taxon>Sphaerotilaceae</taxon>
        <taxon>Roseateles</taxon>
    </lineage>
</organism>
<dbReference type="AlphaFoldDB" id="A0A4R6QRJ5"/>
<name>A0A4R6QRJ5_9BURK</name>
<keyword evidence="1 4" id="KW-0732">Signal</keyword>
<feature type="chain" id="PRO_5020447585" evidence="4">
    <location>
        <begin position="24"/>
        <end position="171"/>
    </location>
</feature>
<accession>A0A4R6QRJ5</accession>
<dbReference type="PIRSF" id="PIRSF002094">
    <property type="entry name" value="OMP26_Skp"/>
    <property type="match status" value="1"/>
</dbReference>
<dbReference type="Gene3D" id="3.30.910.20">
    <property type="entry name" value="Skp domain"/>
    <property type="match status" value="1"/>
</dbReference>
<evidence type="ECO:0000313" key="5">
    <source>
        <dbReference type="EMBL" id="TDP74220.1"/>
    </source>
</evidence>
<feature type="region of interest" description="Disordered" evidence="3">
    <location>
        <begin position="73"/>
        <end position="101"/>
    </location>
</feature>
<keyword evidence="6" id="KW-1185">Reference proteome</keyword>
<comment type="similarity">
    <text evidence="2">Belongs to the skp family.</text>
</comment>
<dbReference type="SMART" id="SM00935">
    <property type="entry name" value="OmpH"/>
    <property type="match status" value="1"/>
</dbReference>
<dbReference type="Pfam" id="PF03938">
    <property type="entry name" value="OmpH"/>
    <property type="match status" value="1"/>
</dbReference>
<dbReference type="SUPFAM" id="SSF111384">
    <property type="entry name" value="OmpH-like"/>
    <property type="match status" value="1"/>
</dbReference>
<dbReference type="FunCoup" id="A0A4R6QRJ5">
    <property type="interactions" value="228"/>
</dbReference>
<evidence type="ECO:0000313" key="6">
    <source>
        <dbReference type="Proteomes" id="UP000295361"/>
    </source>
</evidence>
<evidence type="ECO:0000256" key="3">
    <source>
        <dbReference type="SAM" id="MobiDB-lite"/>
    </source>
</evidence>
<dbReference type="InterPro" id="IPR005632">
    <property type="entry name" value="Chaperone_Skp"/>
</dbReference>
<evidence type="ECO:0000256" key="2">
    <source>
        <dbReference type="PIRNR" id="PIRNR002094"/>
    </source>
</evidence>
<dbReference type="InParanoid" id="A0A4R6QRJ5"/>
<gene>
    <name evidence="5" type="ORF">DES47_101276</name>
</gene>
<dbReference type="GO" id="GO:0005829">
    <property type="term" value="C:cytosol"/>
    <property type="evidence" value="ECO:0007669"/>
    <property type="project" value="TreeGrafter"/>
</dbReference>
<proteinExistence type="inferred from homology"/>
<dbReference type="OrthoDB" id="5294628at2"/>
<dbReference type="Proteomes" id="UP000295361">
    <property type="component" value="Unassembled WGS sequence"/>
</dbReference>
<reference evidence="5 6" key="1">
    <citation type="submission" date="2019-03" db="EMBL/GenBank/DDBJ databases">
        <title>Genomic Encyclopedia of Type Strains, Phase IV (KMG-IV): sequencing the most valuable type-strain genomes for metagenomic binning, comparative biology and taxonomic classification.</title>
        <authorList>
            <person name="Goeker M."/>
        </authorList>
    </citation>
    <scope>NUCLEOTIDE SEQUENCE [LARGE SCALE GENOMIC DNA]</scope>
    <source>
        <strain evidence="5 6">DSM 16998</strain>
    </source>
</reference>
<evidence type="ECO:0000256" key="4">
    <source>
        <dbReference type="SAM" id="SignalP"/>
    </source>
</evidence>
<sequence>MKSTLLKSLALAAMMTLPTAALQAQELKIGYVNSERVLREANLAKAAQLKLEAEFGKREKELKDIETRLRTSAEKLEKDAPTLAESERNRRQRDLVEQDRDLQRKRREWQEDLTQRKNEELSGVVDRANRVIKQIFDNDKYDLIVQDALHASNRIDITKKVIDLLNAQGGK</sequence>
<dbReference type="InterPro" id="IPR024930">
    <property type="entry name" value="Skp_dom_sf"/>
</dbReference>
<protein>
    <submittedName>
        <fullName evidence="5">Periplasmic chaperone for outer membrane proteins Skp</fullName>
    </submittedName>
</protein>
<dbReference type="GO" id="GO:0051082">
    <property type="term" value="F:unfolded protein binding"/>
    <property type="evidence" value="ECO:0007669"/>
    <property type="project" value="InterPro"/>
</dbReference>